<dbReference type="PANTHER" id="PTHR12110">
    <property type="entry name" value="HYDROXYPYRUVATE ISOMERASE"/>
    <property type="match status" value="1"/>
</dbReference>
<dbReference type="Gene3D" id="3.20.20.150">
    <property type="entry name" value="Divalent-metal-dependent TIM barrel enzymes"/>
    <property type="match status" value="1"/>
</dbReference>
<keyword evidence="4" id="KW-0413">Isomerase</keyword>
<evidence type="ECO:0000313" key="5">
    <source>
        <dbReference type="Proteomes" id="UP001235133"/>
    </source>
</evidence>
<name>A0ABU0Z4N9_9MICO</name>
<dbReference type="InterPro" id="IPR036237">
    <property type="entry name" value="Xyl_isomerase-like_sf"/>
</dbReference>
<gene>
    <name evidence="4" type="ORF">Q9R08_13365</name>
</gene>
<comment type="caution">
    <text evidence="4">The sequence shown here is derived from an EMBL/GenBank/DDBJ whole genome shotgun (WGS) entry which is preliminary data.</text>
</comment>
<organism evidence="4 5">
    <name type="scientific">Microbacterium psychrotolerans</name>
    <dbReference type="NCBI Taxonomy" id="3068321"/>
    <lineage>
        <taxon>Bacteria</taxon>
        <taxon>Bacillati</taxon>
        <taxon>Actinomycetota</taxon>
        <taxon>Actinomycetes</taxon>
        <taxon>Micrococcales</taxon>
        <taxon>Microbacteriaceae</taxon>
        <taxon>Microbacterium</taxon>
    </lineage>
</organism>
<evidence type="ECO:0000256" key="2">
    <source>
        <dbReference type="SAM" id="MobiDB-lite"/>
    </source>
</evidence>
<evidence type="ECO:0000259" key="3">
    <source>
        <dbReference type="Pfam" id="PF01261"/>
    </source>
</evidence>
<sequence length="366" mass="39932">MTRVGTDVKFTDGRSGWGDPLQTLRAVAAMGLEGVNVRTLDEIAPTLDPGFLRDFAQLADELDLYVEMGVGKVNPYMTAELPRVRDLGDGSYLAGMERMIRTCAEFGWTETWTAVGGYKPYPGIFFTDRFRTDADWADQLAATEGFLHRLAPVLRETGVRLNLETHEEITTFELLRLIDAVGEDVLGVCLDPANLAVRAEVPLEGIARIAPHVRTTQLRDAALWRTEEGLSRFIAPCGEGVIDWDAALDLVLAQNPSINLTIEPIGVVRAEMKLHVADPTWRAGHPDLTDEALQSLDALAVAYEARAAAGDAESLAQLRALRPDSELEQFLLRCAAHLRATLAGRTPPALPDAGPYTAEPAPVPTR</sequence>
<dbReference type="InterPro" id="IPR013022">
    <property type="entry name" value="Xyl_isomerase-like_TIM-brl"/>
</dbReference>
<dbReference type="PANTHER" id="PTHR12110:SF53">
    <property type="entry name" value="BLR5974 PROTEIN"/>
    <property type="match status" value="1"/>
</dbReference>
<dbReference type="Pfam" id="PF01261">
    <property type="entry name" value="AP_endonuc_2"/>
    <property type="match status" value="1"/>
</dbReference>
<keyword evidence="1" id="KW-0119">Carbohydrate metabolism</keyword>
<accession>A0ABU0Z4N9</accession>
<reference evidence="4 5" key="1">
    <citation type="submission" date="2023-08" db="EMBL/GenBank/DDBJ databases">
        <title>Microbacterium psychrotolerans sp. nov., a psychrotolerant bacterium isolated from soil in Heilongjiang Province, China.</title>
        <authorList>
            <person name="An P."/>
            <person name="Zhao D."/>
            <person name="Xiang H."/>
        </authorList>
    </citation>
    <scope>NUCLEOTIDE SEQUENCE [LARGE SCALE GENOMIC DNA]</scope>
    <source>
        <strain evidence="4 5">QXD-8</strain>
    </source>
</reference>
<feature type="region of interest" description="Disordered" evidence="2">
    <location>
        <begin position="344"/>
        <end position="366"/>
    </location>
</feature>
<dbReference type="SUPFAM" id="SSF51658">
    <property type="entry name" value="Xylose isomerase-like"/>
    <property type="match status" value="1"/>
</dbReference>
<proteinExistence type="predicted"/>
<evidence type="ECO:0000256" key="1">
    <source>
        <dbReference type="ARBA" id="ARBA00023277"/>
    </source>
</evidence>
<keyword evidence="5" id="KW-1185">Reference proteome</keyword>
<feature type="domain" description="Xylose isomerase-like TIM barrel" evidence="3">
    <location>
        <begin position="24"/>
        <end position="265"/>
    </location>
</feature>
<dbReference type="GO" id="GO:0016853">
    <property type="term" value="F:isomerase activity"/>
    <property type="evidence" value="ECO:0007669"/>
    <property type="project" value="UniProtKB-KW"/>
</dbReference>
<dbReference type="RefSeq" id="WP_308868576.1">
    <property type="nucleotide sequence ID" value="NZ_JAVFWO010000004.1"/>
</dbReference>
<dbReference type="Proteomes" id="UP001235133">
    <property type="component" value="Unassembled WGS sequence"/>
</dbReference>
<protein>
    <submittedName>
        <fullName evidence="4">Sugar phosphate isomerase/epimerase family protein</fullName>
    </submittedName>
</protein>
<dbReference type="InterPro" id="IPR050312">
    <property type="entry name" value="IolE/XylAMocC-like"/>
</dbReference>
<dbReference type="EMBL" id="JAVFWO010000004">
    <property type="protein sequence ID" value="MDQ7878973.1"/>
    <property type="molecule type" value="Genomic_DNA"/>
</dbReference>
<evidence type="ECO:0000313" key="4">
    <source>
        <dbReference type="EMBL" id="MDQ7878973.1"/>
    </source>
</evidence>